<dbReference type="EMBL" id="DS269661">
    <property type="protein sequence ID" value="EFO87231.1"/>
    <property type="molecule type" value="Genomic_DNA"/>
</dbReference>
<dbReference type="GO" id="GO:0038022">
    <property type="term" value="F:G protein-coupled olfactory receptor activity"/>
    <property type="evidence" value="ECO:0007669"/>
    <property type="project" value="TreeGrafter"/>
</dbReference>
<keyword evidence="3" id="KW-1185">Reference proteome</keyword>
<sequence length="274" mass="31296">MGAPLYISISQHIGFFVSLLTNSLLLYLIKTRAGKLFGRYRVLMICFCVYCLFYATVETLASPVVHIHGAGILFYVNSFLKNDMFWGMLMAADPERRDYFRNMTKEVYDENIDKLAYIGPVYYTWENGKRQFRFQDVLGSMVISTIISISSTTCIVCAFKTYKKLDDLSNQISNKTRDLNKQLFWTLGLQTLLPCFTQYIPVGLNFTLPLFEIPVGKIANLVGVTPCLYPAMDPLIAIFMIKRFRNWLFRKESPSQGGSGARVHAHVVNIHDSN</sequence>
<dbReference type="HOGENOM" id="CLU_036335_2_1_1"/>
<keyword evidence="1" id="KW-0472">Membrane</keyword>
<feature type="transmembrane region" description="Helical" evidence="1">
    <location>
        <begin position="221"/>
        <end position="241"/>
    </location>
</feature>
<dbReference type="PANTHER" id="PTHR22943">
    <property type="entry name" value="7-TRANSMEMBRANE DOMAIN RECEPTOR C.ELEGANS"/>
    <property type="match status" value="1"/>
</dbReference>
<reference evidence="2" key="1">
    <citation type="submission" date="2007-07" db="EMBL/GenBank/DDBJ databases">
        <title>PCAP assembly of the Caenorhabditis remanei genome.</title>
        <authorList>
            <consortium name="The Caenorhabditis remanei Sequencing Consortium"/>
            <person name="Wilson R.K."/>
        </authorList>
    </citation>
    <scope>NUCLEOTIDE SEQUENCE [LARGE SCALE GENOMIC DNA]</scope>
    <source>
        <strain evidence="2">PB4641</strain>
    </source>
</reference>
<dbReference type="AlphaFoldDB" id="E3NR80"/>
<protein>
    <recommendedName>
        <fullName evidence="4">Seven TM Receptor</fullName>
    </recommendedName>
</protein>
<proteinExistence type="predicted"/>
<keyword evidence="1" id="KW-0812">Transmembrane</keyword>
<feature type="transmembrane region" description="Helical" evidence="1">
    <location>
        <begin position="183"/>
        <end position="201"/>
    </location>
</feature>
<gene>
    <name evidence="2" type="ORF">CRE_07931</name>
</gene>
<feature type="transmembrane region" description="Helical" evidence="1">
    <location>
        <begin position="137"/>
        <end position="162"/>
    </location>
</feature>
<dbReference type="PANTHER" id="PTHR22943:SF41">
    <property type="entry name" value="SEVEN TM RECEPTOR"/>
    <property type="match status" value="1"/>
</dbReference>
<evidence type="ECO:0000256" key="1">
    <source>
        <dbReference type="SAM" id="Phobius"/>
    </source>
</evidence>
<organism evidence="3">
    <name type="scientific">Caenorhabditis remanei</name>
    <name type="common">Caenorhabditis vulgaris</name>
    <dbReference type="NCBI Taxonomy" id="31234"/>
    <lineage>
        <taxon>Eukaryota</taxon>
        <taxon>Metazoa</taxon>
        <taxon>Ecdysozoa</taxon>
        <taxon>Nematoda</taxon>
        <taxon>Chromadorea</taxon>
        <taxon>Rhabditida</taxon>
        <taxon>Rhabditina</taxon>
        <taxon>Rhabditomorpha</taxon>
        <taxon>Rhabditoidea</taxon>
        <taxon>Rhabditidae</taxon>
        <taxon>Peloderinae</taxon>
        <taxon>Caenorhabditis</taxon>
    </lineage>
</organism>
<dbReference type="GO" id="GO:0042048">
    <property type="term" value="P:olfactory behavior"/>
    <property type="evidence" value="ECO:0007669"/>
    <property type="project" value="TreeGrafter"/>
</dbReference>
<feature type="transmembrane region" description="Helical" evidence="1">
    <location>
        <begin position="40"/>
        <end position="57"/>
    </location>
</feature>
<dbReference type="STRING" id="31234.E3NR80"/>
<dbReference type="InParanoid" id="E3NR80"/>
<dbReference type="Pfam" id="PF10326">
    <property type="entry name" value="7TM_GPCR_Str"/>
    <property type="match status" value="2"/>
</dbReference>
<dbReference type="SUPFAM" id="SSF81321">
    <property type="entry name" value="Family A G protein-coupled receptor-like"/>
    <property type="match status" value="1"/>
</dbReference>
<evidence type="ECO:0000313" key="3">
    <source>
        <dbReference type="Proteomes" id="UP000008281"/>
    </source>
</evidence>
<feature type="transmembrane region" description="Helical" evidence="1">
    <location>
        <begin position="6"/>
        <end position="28"/>
    </location>
</feature>
<name>E3NR80_CAERE</name>
<evidence type="ECO:0000313" key="2">
    <source>
        <dbReference type="EMBL" id="EFO87231.1"/>
    </source>
</evidence>
<dbReference type="InterPro" id="IPR019428">
    <property type="entry name" value="7TM_GPCR_serpentine_rcpt_Str"/>
</dbReference>
<evidence type="ECO:0008006" key="4">
    <source>
        <dbReference type="Google" id="ProtNLM"/>
    </source>
</evidence>
<dbReference type="Proteomes" id="UP000008281">
    <property type="component" value="Unassembled WGS sequence"/>
</dbReference>
<dbReference type="GO" id="GO:0005886">
    <property type="term" value="C:plasma membrane"/>
    <property type="evidence" value="ECO:0007669"/>
    <property type="project" value="TreeGrafter"/>
</dbReference>
<accession>E3NR80</accession>
<keyword evidence="1" id="KW-1133">Transmembrane helix</keyword>